<dbReference type="OrthoDB" id="9807134at2"/>
<dbReference type="SMART" id="SM00062">
    <property type="entry name" value="PBPb"/>
    <property type="match status" value="1"/>
</dbReference>
<evidence type="ECO:0000313" key="4">
    <source>
        <dbReference type="EMBL" id="KFI25325.1"/>
    </source>
</evidence>
<dbReference type="Gene3D" id="3.40.190.10">
    <property type="entry name" value="Periplasmic binding protein-like II"/>
    <property type="match status" value="2"/>
</dbReference>
<dbReference type="AlphaFoldDB" id="A0A086XTH5"/>
<protein>
    <submittedName>
        <fullName evidence="4">ABC transporter substrate-binding protein</fullName>
    </submittedName>
</protein>
<dbReference type="PANTHER" id="PTHR35936">
    <property type="entry name" value="MEMBRANE-BOUND LYTIC MUREIN TRANSGLYCOSYLASE F"/>
    <property type="match status" value="1"/>
</dbReference>
<sequence>MTIRKITRRTFATLAGAAVGAASLGLPAIAAESSLQRVKASGVLRVAGVPDGVPYYQRDLATGKWRGFYVDICQKLADDLGLKMELAETTWGNSVLDLQANKLDVFFGLNPTPARKEVIDFSVPVFNNAFTLVARKGLTGTTWADFDKPEIRISVDAGSSNDAAATRNCPKATITRLKTQSDATTALQAGRADAQCLALILSLALKAKVPAIGDLVIPAPFDATTSNAGFRREDDKSWQEFVSDWIGKQRESGFVKEAIVRNMALVGVKESDFPPGFSI</sequence>
<dbReference type="RefSeq" id="WP_036638651.1">
    <property type="nucleotide sequence ID" value="NZ_JFZB01000025.1"/>
</dbReference>
<dbReference type="Pfam" id="PF00497">
    <property type="entry name" value="SBP_bac_3"/>
    <property type="match status" value="1"/>
</dbReference>
<evidence type="ECO:0000256" key="1">
    <source>
        <dbReference type="ARBA" id="ARBA00022729"/>
    </source>
</evidence>
<accession>A0A086XTH5</accession>
<dbReference type="STRING" id="1105367.CG50_05985"/>
<feature type="domain" description="Solute-binding protein family 3/N-terminal" evidence="3">
    <location>
        <begin position="43"/>
        <end position="266"/>
    </location>
</feature>
<dbReference type="Proteomes" id="UP000028824">
    <property type="component" value="Unassembled WGS sequence"/>
</dbReference>
<dbReference type="eggNOG" id="COG0834">
    <property type="taxonomic scope" value="Bacteria"/>
</dbReference>
<proteinExistence type="predicted"/>
<keyword evidence="5" id="KW-1185">Reference proteome</keyword>
<dbReference type="EMBL" id="JFZB01000025">
    <property type="protein sequence ID" value="KFI25325.1"/>
    <property type="molecule type" value="Genomic_DNA"/>
</dbReference>
<comment type="caution">
    <text evidence="4">The sequence shown here is derived from an EMBL/GenBank/DDBJ whole genome shotgun (WGS) entry which is preliminary data.</text>
</comment>
<organism evidence="4 5">
    <name type="scientific">Paenirhodobacter enshiensis</name>
    <dbReference type="NCBI Taxonomy" id="1105367"/>
    <lineage>
        <taxon>Bacteria</taxon>
        <taxon>Pseudomonadati</taxon>
        <taxon>Pseudomonadota</taxon>
        <taxon>Alphaproteobacteria</taxon>
        <taxon>Rhodobacterales</taxon>
        <taxon>Rhodobacter group</taxon>
        <taxon>Paenirhodobacter</taxon>
    </lineage>
</organism>
<reference evidence="4 5" key="1">
    <citation type="submission" date="2014-03" db="EMBL/GenBank/DDBJ databases">
        <title>Genome of Paenirhodobacter enshiensis DW2-9.</title>
        <authorList>
            <person name="Wang D."/>
            <person name="Wang G."/>
        </authorList>
    </citation>
    <scope>NUCLEOTIDE SEQUENCE [LARGE SCALE GENOMIC DNA]</scope>
    <source>
        <strain evidence="4 5">DW2-9</strain>
    </source>
</reference>
<dbReference type="PANTHER" id="PTHR35936:SF17">
    <property type="entry name" value="ARGININE-BINDING EXTRACELLULAR PROTEIN ARTP"/>
    <property type="match status" value="1"/>
</dbReference>
<dbReference type="InterPro" id="IPR006311">
    <property type="entry name" value="TAT_signal"/>
</dbReference>
<dbReference type="SUPFAM" id="SSF53850">
    <property type="entry name" value="Periplasmic binding protein-like II"/>
    <property type="match status" value="1"/>
</dbReference>
<dbReference type="PROSITE" id="PS51318">
    <property type="entry name" value="TAT"/>
    <property type="match status" value="1"/>
</dbReference>
<keyword evidence="1 2" id="KW-0732">Signal</keyword>
<gene>
    <name evidence="4" type="ORF">CG50_05985</name>
</gene>
<feature type="signal peptide" evidence="2">
    <location>
        <begin position="1"/>
        <end position="30"/>
    </location>
</feature>
<evidence type="ECO:0000259" key="3">
    <source>
        <dbReference type="SMART" id="SM00062"/>
    </source>
</evidence>
<evidence type="ECO:0000256" key="2">
    <source>
        <dbReference type="SAM" id="SignalP"/>
    </source>
</evidence>
<feature type="chain" id="PRO_5001817115" evidence="2">
    <location>
        <begin position="31"/>
        <end position="279"/>
    </location>
</feature>
<name>A0A086XTH5_9RHOB</name>
<evidence type="ECO:0000313" key="5">
    <source>
        <dbReference type="Proteomes" id="UP000028824"/>
    </source>
</evidence>
<dbReference type="InterPro" id="IPR001638">
    <property type="entry name" value="Solute-binding_3/MltF_N"/>
</dbReference>